<reference evidence="6 7" key="1">
    <citation type="submission" date="2020-08" db="EMBL/GenBank/DDBJ databases">
        <title>Genomic Encyclopedia of Type Strains, Phase IV (KMG-IV): sequencing the most valuable type-strain genomes for metagenomic binning, comparative biology and taxonomic classification.</title>
        <authorList>
            <person name="Goeker M."/>
        </authorList>
    </citation>
    <scope>NUCLEOTIDE SEQUENCE [LARGE SCALE GENOMIC DNA]</scope>
    <source>
        <strain evidence="6 7">DSM 2461</strain>
    </source>
</reference>
<protein>
    <recommendedName>
        <fullName evidence="4">Phosphate-binding protein</fullName>
    </recommendedName>
</protein>
<comment type="function">
    <text evidence="4">Involved in the system for phosphate transport across the cytoplasmic membrane.</text>
</comment>
<evidence type="ECO:0000256" key="3">
    <source>
        <dbReference type="ARBA" id="ARBA00022729"/>
    </source>
</evidence>
<evidence type="ECO:0000256" key="2">
    <source>
        <dbReference type="ARBA" id="ARBA00022448"/>
    </source>
</evidence>
<comment type="caution">
    <text evidence="6">The sequence shown here is derived from an EMBL/GenBank/DDBJ whole genome shotgun (WGS) entry which is preliminary data.</text>
</comment>
<keyword evidence="3 4" id="KW-0732">Signal</keyword>
<evidence type="ECO:0000259" key="5">
    <source>
        <dbReference type="Pfam" id="PF12849"/>
    </source>
</evidence>
<evidence type="ECO:0000313" key="7">
    <source>
        <dbReference type="Proteomes" id="UP000587760"/>
    </source>
</evidence>
<keyword evidence="7" id="KW-1185">Reference proteome</keyword>
<dbReference type="AlphaFoldDB" id="A0A841RET3"/>
<dbReference type="RefSeq" id="WP_184747953.1">
    <property type="nucleotide sequence ID" value="NZ_JACHGJ010000007.1"/>
</dbReference>
<dbReference type="Proteomes" id="UP000587760">
    <property type="component" value="Unassembled WGS sequence"/>
</dbReference>
<name>A0A841RET3_9SPIO</name>
<dbReference type="GO" id="GO:0042301">
    <property type="term" value="F:phosphate ion binding"/>
    <property type="evidence" value="ECO:0007669"/>
    <property type="project" value="UniProtKB-UniRule"/>
</dbReference>
<evidence type="ECO:0000313" key="6">
    <source>
        <dbReference type="EMBL" id="MBB6481717.1"/>
    </source>
</evidence>
<accession>A0A841RET3</accession>
<feature type="signal peptide" evidence="4">
    <location>
        <begin position="1"/>
        <end position="19"/>
    </location>
</feature>
<feature type="domain" description="PBP" evidence="5">
    <location>
        <begin position="53"/>
        <end position="295"/>
    </location>
</feature>
<dbReference type="InterPro" id="IPR024370">
    <property type="entry name" value="PBP_domain"/>
</dbReference>
<dbReference type="InterPro" id="IPR050811">
    <property type="entry name" value="Phosphate_ABC_transporter"/>
</dbReference>
<feature type="chain" id="PRO_5033104350" description="Phosphate-binding protein" evidence="4">
    <location>
        <begin position="20"/>
        <end position="330"/>
    </location>
</feature>
<comment type="similarity">
    <text evidence="1 4">Belongs to the PstS family.</text>
</comment>
<evidence type="ECO:0000256" key="4">
    <source>
        <dbReference type="RuleBase" id="RU367119"/>
    </source>
</evidence>
<keyword evidence="4" id="KW-0592">Phosphate transport</keyword>
<keyword evidence="2 4" id="KW-0813">Transport</keyword>
<dbReference type="Pfam" id="PF12849">
    <property type="entry name" value="PBP_like_2"/>
    <property type="match status" value="1"/>
</dbReference>
<dbReference type="PANTHER" id="PTHR30570">
    <property type="entry name" value="PERIPLASMIC PHOSPHATE BINDING COMPONENT OF PHOSPHATE ABC TRANSPORTER"/>
    <property type="match status" value="1"/>
</dbReference>
<dbReference type="CDD" id="cd13654">
    <property type="entry name" value="PBP2_phosphate_like_2"/>
    <property type="match status" value="1"/>
</dbReference>
<dbReference type="NCBIfam" id="TIGR02136">
    <property type="entry name" value="ptsS_2"/>
    <property type="match status" value="1"/>
</dbReference>
<dbReference type="EMBL" id="JACHGJ010000007">
    <property type="protein sequence ID" value="MBB6481717.1"/>
    <property type="molecule type" value="Genomic_DNA"/>
</dbReference>
<dbReference type="InterPro" id="IPR011862">
    <property type="entry name" value="Phos-bd"/>
</dbReference>
<organism evidence="6 7">
    <name type="scientific">Spirochaeta isovalerica</name>
    <dbReference type="NCBI Taxonomy" id="150"/>
    <lineage>
        <taxon>Bacteria</taxon>
        <taxon>Pseudomonadati</taxon>
        <taxon>Spirochaetota</taxon>
        <taxon>Spirochaetia</taxon>
        <taxon>Spirochaetales</taxon>
        <taxon>Spirochaetaceae</taxon>
        <taxon>Spirochaeta</taxon>
    </lineage>
</organism>
<dbReference type="Gene3D" id="3.40.190.10">
    <property type="entry name" value="Periplasmic binding protein-like II"/>
    <property type="match status" value="2"/>
</dbReference>
<gene>
    <name evidence="6" type="ORF">HNR50_003397</name>
</gene>
<dbReference type="GO" id="GO:0006817">
    <property type="term" value="P:phosphate ion transport"/>
    <property type="evidence" value="ECO:0007669"/>
    <property type="project" value="UniProtKB-UniRule"/>
</dbReference>
<proteinExistence type="inferred from homology"/>
<sequence length="330" mass="35764">MKKALTMVLAALVAATVFAGGQQEGAKADDGKFAWIIESEDGVLPGVNPLEVSGDIITAGSSTVFPLSEAMAERFADEGYAFNITVDSIGSGAGFERFCVAGETDISNASRPIKDKERTAAAEIGRDPIEFRVGTDALAVTVSKNNTFVKDVTMEELAKIFTAEKWSDVRSSWPNEKILKFIPGTDSGTFDYFVEEVYDKDSAALLGASDLQMSEDDNILVQGISESPYGIGFFGYAYYVENKDILSVLNIDGVEPNKANVDAAAYPLARPLFIYSDAQIMKSKPQVAAFIAFYLTYVNEEITRVGYFPANEIVLDGGKQAWLKAVEGMY</sequence>
<dbReference type="SUPFAM" id="SSF53850">
    <property type="entry name" value="Periplasmic binding protein-like II"/>
    <property type="match status" value="1"/>
</dbReference>
<evidence type="ECO:0000256" key="1">
    <source>
        <dbReference type="ARBA" id="ARBA00008725"/>
    </source>
</evidence>
<dbReference type="PANTHER" id="PTHR30570:SF1">
    <property type="entry name" value="PHOSPHATE-BINDING PROTEIN PSTS"/>
    <property type="match status" value="1"/>
</dbReference>